<feature type="compositionally biased region" description="Basic residues" evidence="1">
    <location>
        <begin position="280"/>
        <end position="291"/>
    </location>
</feature>
<protein>
    <submittedName>
        <fullName evidence="2">Uncharacterized protein</fullName>
    </submittedName>
</protein>
<accession>A0A4S8LGZ5</accession>
<feature type="region of interest" description="Disordered" evidence="1">
    <location>
        <begin position="98"/>
        <end position="123"/>
    </location>
</feature>
<feature type="compositionally biased region" description="Basic and acidic residues" evidence="1">
    <location>
        <begin position="167"/>
        <end position="179"/>
    </location>
</feature>
<reference evidence="2 3" key="1">
    <citation type="journal article" date="2019" name="Nat. Ecol. Evol.">
        <title>Megaphylogeny resolves global patterns of mushroom evolution.</title>
        <authorList>
            <person name="Varga T."/>
            <person name="Krizsan K."/>
            <person name="Foldi C."/>
            <person name="Dima B."/>
            <person name="Sanchez-Garcia M."/>
            <person name="Sanchez-Ramirez S."/>
            <person name="Szollosi G.J."/>
            <person name="Szarkandi J.G."/>
            <person name="Papp V."/>
            <person name="Albert L."/>
            <person name="Andreopoulos W."/>
            <person name="Angelini C."/>
            <person name="Antonin V."/>
            <person name="Barry K.W."/>
            <person name="Bougher N.L."/>
            <person name="Buchanan P."/>
            <person name="Buyck B."/>
            <person name="Bense V."/>
            <person name="Catcheside P."/>
            <person name="Chovatia M."/>
            <person name="Cooper J."/>
            <person name="Damon W."/>
            <person name="Desjardin D."/>
            <person name="Finy P."/>
            <person name="Geml J."/>
            <person name="Haridas S."/>
            <person name="Hughes K."/>
            <person name="Justo A."/>
            <person name="Karasinski D."/>
            <person name="Kautmanova I."/>
            <person name="Kiss B."/>
            <person name="Kocsube S."/>
            <person name="Kotiranta H."/>
            <person name="LaButti K.M."/>
            <person name="Lechner B.E."/>
            <person name="Liimatainen K."/>
            <person name="Lipzen A."/>
            <person name="Lukacs Z."/>
            <person name="Mihaltcheva S."/>
            <person name="Morgado L.N."/>
            <person name="Niskanen T."/>
            <person name="Noordeloos M.E."/>
            <person name="Ohm R.A."/>
            <person name="Ortiz-Santana B."/>
            <person name="Ovrebo C."/>
            <person name="Racz N."/>
            <person name="Riley R."/>
            <person name="Savchenko A."/>
            <person name="Shiryaev A."/>
            <person name="Soop K."/>
            <person name="Spirin V."/>
            <person name="Szebenyi C."/>
            <person name="Tomsovsky M."/>
            <person name="Tulloss R.E."/>
            <person name="Uehling J."/>
            <person name="Grigoriev I.V."/>
            <person name="Vagvolgyi C."/>
            <person name="Papp T."/>
            <person name="Martin F.M."/>
            <person name="Miettinen O."/>
            <person name="Hibbett D.S."/>
            <person name="Nagy L.G."/>
        </authorList>
    </citation>
    <scope>NUCLEOTIDE SEQUENCE [LARGE SCALE GENOMIC DNA]</scope>
    <source>
        <strain evidence="2 3">CBS 962.96</strain>
    </source>
</reference>
<feature type="compositionally biased region" description="Basic and acidic residues" evidence="1">
    <location>
        <begin position="104"/>
        <end position="123"/>
    </location>
</feature>
<feature type="compositionally biased region" description="Acidic residues" evidence="1">
    <location>
        <begin position="266"/>
        <end position="276"/>
    </location>
</feature>
<feature type="compositionally biased region" description="Basic and acidic residues" evidence="1">
    <location>
        <begin position="243"/>
        <end position="265"/>
    </location>
</feature>
<evidence type="ECO:0000313" key="3">
    <source>
        <dbReference type="Proteomes" id="UP000297245"/>
    </source>
</evidence>
<sequence length="359" mass="40836">MSYRSSFYRRHSPPPSYDQPGVRRDDCQRPRQDQDAEMRPASPGPTTRENTSLNVTSRWIYAPTLGVVKHEDPCQSCTEYCHHTMMAEVEANEEALPGAGVVRDQGEERRLREERDKARDELRRADREVDDLKEEVQKGNRSYDRLYADFKDLRRENDDLKAEVQRLRRENARQTRPEQMRTIAPIPSTTPSQARSTPTNVGETPTEPRTDRGGNRQPAVTRKVAAPNAPVQLTLTSLLKGTVAERVEPSTGDQREKTMDIRLEETSDEESDEEEEMNRKGKGKTGPKRFGKAPGPLNMLHTPEGIQRGTLRSEISPIQMPENAAQANKLLARAQEPNNWEAVRRVQTTLAVLQATNYR</sequence>
<feature type="region of interest" description="Disordered" evidence="1">
    <location>
        <begin position="167"/>
        <end position="221"/>
    </location>
</feature>
<keyword evidence="3" id="KW-1185">Reference proteome</keyword>
<organism evidence="2 3">
    <name type="scientific">Dendrothele bispora (strain CBS 962.96)</name>
    <dbReference type="NCBI Taxonomy" id="1314807"/>
    <lineage>
        <taxon>Eukaryota</taxon>
        <taxon>Fungi</taxon>
        <taxon>Dikarya</taxon>
        <taxon>Basidiomycota</taxon>
        <taxon>Agaricomycotina</taxon>
        <taxon>Agaricomycetes</taxon>
        <taxon>Agaricomycetidae</taxon>
        <taxon>Agaricales</taxon>
        <taxon>Agaricales incertae sedis</taxon>
        <taxon>Dendrothele</taxon>
    </lineage>
</organism>
<feature type="region of interest" description="Disordered" evidence="1">
    <location>
        <begin position="242"/>
        <end position="303"/>
    </location>
</feature>
<evidence type="ECO:0000313" key="2">
    <source>
        <dbReference type="EMBL" id="THU88023.1"/>
    </source>
</evidence>
<gene>
    <name evidence="2" type="ORF">K435DRAFT_866680</name>
</gene>
<dbReference type="AlphaFoldDB" id="A0A4S8LGZ5"/>
<dbReference type="EMBL" id="ML179425">
    <property type="protein sequence ID" value="THU88023.1"/>
    <property type="molecule type" value="Genomic_DNA"/>
</dbReference>
<feature type="region of interest" description="Disordered" evidence="1">
    <location>
        <begin position="1"/>
        <end position="53"/>
    </location>
</feature>
<evidence type="ECO:0000256" key="1">
    <source>
        <dbReference type="SAM" id="MobiDB-lite"/>
    </source>
</evidence>
<feature type="compositionally biased region" description="Polar residues" evidence="1">
    <location>
        <begin position="187"/>
        <end position="203"/>
    </location>
</feature>
<proteinExistence type="predicted"/>
<dbReference type="Proteomes" id="UP000297245">
    <property type="component" value="Unassembled WGS sequence"/>
</dbReference>
<feature type="compositionally biased region" description="Polar residues" evidence="1">
    <location>
        <begin position="44"/>
        <end position="53"/>
    </location>
</feature>
<name>A0A4S8LGZ5_DENBC</name>
<feature type="compositionally biased region" description="Basic and acidic residues" evidence="1">
    <location>
        <begin position="21"/>
        <end position="38"/>
    </location>
</feature>